<feature type="domain" description="Amidohydrolase 3" evidence="1">
    <location>
        <begin position="408"/>
        <end position="514"/>
    </location>
</feature>
<dbReference type="InterPro" id="IPR032466">
    <property type="entry name" value="Metal_Hydrolase"/>
</dbReference>
<dbReference type="InterPro" id="IPR013108">
    <property type="entry name" value="Amidohydro_3"/>
</dbReference>
<dbReference type="CDD" id="cd01297">
    <property type="entry name" value="D-aminoacylase"/>
    <property type="match status" value="1"/>
</dbReference>
<protein>
    <submittedName>
        <fullName evidence="2">D-aminoacylase</fullName>
    </submittedName>
</protein>
<dbReference type="Gene3D" id="2.30.40.10">
    <property type="entry name" value="Urease, subunit C, domain 1"/>
    <property type="match status" value="1"/>
</dbReference>
<evidence type="ECO:0000313" key="2">
    <source>
        <dbReference type="EMBL" id="HIW84507.1"/>
    </source>
</evidence>
<comment type="caution">
    <text evidence="2">The sequence shown here is derived from an EMBL/GenBank/DDBJ whole genome shotgun (WGS) entry which is preliminary data.</text>
</comment>
<dbReference type="InterPro" id="IPR023100">
    <property type="entry name" value="D-aminoacylase_insert_dom_sf"/>
</dbReference>
<name>A0A9D1UE66_9FIRM</name>
<evidence type="ECO:0000259" key="1">
    <source>
        <dbReference type="Pfam" id="PF07969"/>
    </source>
</evidence>
<reference evidence="2" key="1">
    <citation type="journal article" date="2021" name="PeerJ">
        <title>Extensive microbial diversity within the chicken gut microbiome revealed by metagenomics and culture.</title>
        <authorList>
            <person name="Gilroy R."/>
            <person name="Ravi A."/>
            <person name="Getino M."/>
            <person name="Pursley I."/>
            <person name="Horton D.L."/>
            <person name="Alikhan N.F."/>
            <person name="Baker D."/>
            <person name="Gharbi K."/>
            <person name="Hall N."/>
            <person name="Watson M."/>
            <person name="Adriaenssens E.M."/>
            <person name="Foster-Nyarko E."/>
            <person name="Jarju S."/>
            <person name="Secka A."/>
            <person name="Antonio M."/>
            <person name="Oren A."/>
            <person name="Chaudhuri R.R."/>
            <person name="La Ragione R."/>
            <person name="Hildebrand F."/>
            <person name="Pallen M.J."/>
        </authorList>
    </citation>
    <scope>NUCLEOTIDE SEQUENCE</scope>
    <source>
        <strain evidence="2">ChiSxjej1B13-11762</strain>
    </source>
</reference>
<dbReference type="PANTHER" id="PTHR11647:SF1">
    <property type="entry name" value="COLLAPSIN RESPONSE MEDIATOR PROTEIN"/>
    <property type="match status" value="1"/>
</dbReference>
<dbReference type="PANTHER" id="PTHR11647">
    <property type="entry name" value="HYDRANTOINASE/DIHYDROPYRIMIDINASE FAMILY MEMBER"/>
    <property type="match status" value="1"/>
</dbReference>
<dbReference type="SUPFAM" id="SSF51556">
    <property type="entry name" value="Metallo-dependent hydrolases"/>
    <property type="match status" value="1"/>
</dbReference>
<dbReference type="AlphaFoldDB" id="A0A9D1UE66"/>
<feature type="domain" description="Amidohydrolase 3" evidence="1">
    <location>
        <begin position="42"/>
        <end position="186"/>
    </location>
</feature>
<gene>
    <name evidence="2" type="ORF">H9873_09305</name>
</gene>
<organism evidence="2 3">
    <name type="scientific">Candidatus Dorea gallistercoris</name>
    <dbReference type="NCBI Taxonomy" id="2838542"/>
    <lineage>
        <taxon>Bacteria</taxon>
        <taxon>Bacillati</taxon>
        <taxon>Bacillota</taxon>
        <taxon>Clostridia</taxon>
        <taxon>Lachnospirales</taxon>
        <taxon>Lachnospiraceae</taxon>
        <taxon>Dorea</taxon>
    </lineage>
</organism>
<dbReference type="Pfam" id="PF07969">
    <property type="entry name" value="Amidohydro_3"/>
    <property type="match status" value="2"/>
</dbReference>
<dbReference type="SUPFAM" id="SSF51338">
    <property type="entry name" value="Composite domain of metallo-dependent hydrolases"/>
    <property type="match status" value="1"/>
</dbReference>
<sequence length="537" mass="59031">MLDLKIINGTIIDGTGDPAYKGDVGVKNGQIILPAEGEAREEMEAAGKYVCPGFVDAHSHGDGILGTDYAAMCKVCQGITTEIAGQCGESMAPVVPGREEEIKAVIAGDVVSYPKELETFTSYEPYFRWIERIPLAPNLRVLVGHSTLRAGVMGYENRRASAKDMAEMKRLLKDGMEQGALGMSSGLIYPPGCYGDAEELIELCKVVAEYGGIYTSHIRNESDDVEAAVKEALKIGREAGVPVFLSHHKVCGVPNWGKSVKTLRLVEEARAAGQQVTLDQYPYLASMTNMSAVIPPDYFEEGAAALAVSLGDETKGADLRRRIGRDIENRQDFENQYRNCGGWDQIMISSLPVTTEYEGMTVKEAAQAMGKTGTEAYLELFEKNTGAGNFIYFSMCEEDLCRIFSNPNVCVGTDGLCRSMEEKGHPRAWSSFPHAIAYFQKEKQLLPLEEMIHRLTLLPAERTFLEHRGAVKNGWAADLVILDYERLTDRADYIHSNVPAEGIDCVIVNGQVVYREGKLTGRMPGRLLRSIGKARKC</sequence>
<proteinExistence type="predicted"/>
<dbReference type="InterPro" id="IPR050378">
    <property type="entry name" value="Metallo-dep_Hydrolases_sf"/>
</dbReference>
<dbReference type="GO" id="GO:0016812">
    <property type="term" value="F:hydrolase activity, acting on carbon-nitrogen (but not peptide) bonds, in cyclic amides"/>
    <property type="evidence" value="ECO:0007669"/>
    <property type="project" value="TreeGrafter"/>
</dbReference>
<dbReference type="GO" id="GO:0005829">
    <property type="term" value="C:cytosol"/>
    <property type="evidence" value="ECO:0007669"/>
    <property type="project" value="TreeGrafter"/>
</dbReference>
<dbReference type="Proteomes" id="UP000824263">
    <property type="component" value="Unassembled WGS sequence"/>
</dbReference>
<dbReference type="GO" id="GO:0016811">
    <property type="term" value="F:hydrolase activity, acting on carbon-nitrogen (but not peptide) bonds, in linear amides"/>
    <property type="evidence" value="ECO:0007669"/>
    <property type="project" value="InterPro"/>
</dbReference>
<reference evidence="2" key="2">
    <citation type="submission" date="2021-04" db="EMBL/GenBank/DDBJ databases">
        <authorList>
            <person name="Gilroy R."/>
        </authorList>
    </citation>
    <scope>NUCLEOTIDE SEQUENCE</scope>
    <source>
        <strain evidence="2">ChiSxjej1B13-11762</strain>
    </source>
</reference>
<evidence type="ECO:0000313" key="3">
    <source>
        <dbReference type="Proteomes" id="UP000824263"/>
    </source>
</evidence>
<dbReference type="Gene3D" id="3.20.20.140">
    <property type="entry name" value="Metal-dependent hydrolases"/>
    <property type="match status" value="1"/>
</dbReference>
<dbReference type="EMBL" id="DXGF01000162">
    <property type="protein sequence ID" value="HIW84507.1"/>
    <property type="molecule type" value="Genomic_DNA"/>
</dbReference>
<accession>A0A9D1UE66</accession>
<dbReference type="Gene3D" id="3.30.1490.130">
    <property type="entry name" value="D-aminoacylase. Domain 3"/>
    <property type="match status" value="1"/>
</dbReference>
<dbReference type="InterPro" id="IPR011059">
    <property type="entry name" value="Metal-dep_hydrolase_composite"/>
</dbReference>